<organism evidence="3 4">
    <name type="scientific">Rotaria socialis</name>
    <dbReference type="NCBI Taxonomy" id="392032"/>
    <lineage>
        <taxon>Eukaryota</taxon>
        <taxon>Metazoa</taxon>
        <taxon>Spiralia</taxon>
        <taxon>Gnathifera</taxon>
        <taxon>Rotifera</taxon>
        <taxon>Eurotatoria</taxon>
        <taxon>Bdelloidea</taxon>
        <taxon>Philodinida</taxon>
        <taxon>Philodinidae</taxon>
        <taxon>Rotaria</taxon>
    </lineage>
</organism>
<dbReference type="EMBL" id="CAJOBQ010002520">
    <property type="protein sequence ID" value="CAF4564900.1"/>
    <property type="molecule type" value="Genomic_DNA"/>
</dbReference>
<dbReference type="Proteomes" id="UP000663848">
    <property type="component" value="Unassembled WGS sequence"/>
</dbReference>
<dbReference type="Proteomes" id="UP000663862">
    <property type="component" value="Unassembled WGS sequence"/>
</dbReference>
<keyword evidence="5" id="KW-1185">Reference proteome</keyword>
<proteinExistence type="predicted"/>
<evidence type="ECO:0000313" key="2">
    <source>
        <dbReference type="EMBL" id="CAF4496178.1"/>
    </source>
</evidence>
<accession>A0A820ZNR6</accession>
<reference evidence="3" key="1">
    <citation type="submission" date="2021-02" db="EMBL/GenBank/DDBJ databases">
        <authorList>
            <person name="Nowell W R."/>
        </authorList>
    </citation>
    <scope>NUCLEOTIDE SEQUENCE</scope>
</reference>
<dbReference type="EMBL" id="CAJOBR010000324">
    <property type="protein sequence ID" value="CAF4496178.1"/>
    <property type="molecule type" value="Genomic_DNA"/>
</dbReference>
<evidence type="ECO:0000313" key="4">
    <source>
        <dbReference type="Proteomes" id="UP000663862"/>
    </source>
</evidence>
<protein>
    <recommendedName>
        <fullName evidence="6">F-box domain-containing protein</fullName>
    </recommendedName>
</protein>
<evidence type="ECO:0000313" key="5">
    <source>
        <dbReference type="Proteomes" id="UP000663873"/>
    </source>
</evidence>
<dbReference type="EMBL" id="CAJOBP010001053">
    <property type="protein sequence ID" value="CAF4249179.1"/>
    <property type="molecule type" value="Genomic_DNA"/>
</dbReference>
<comment type="caution">
    <text evidence="3">The sequence shown here is derived from an EMBL/GenBank/DDBJ whole genome shotgun (WGS) entry which is preliminary data.</text>
</comment>
<name>A0A820ZNR6_9BILA</name>
<dbReference type="AlphaFoldDB" id="A0A820ZNR6"/>
<evidence type="ECO:0008006" key="6">
    <source>
        <dbReference type="Google" id="ProtNLM"/>
    </source>
</evidence>
<evidence type="ECO:0000313" key="3">
    <source>
        <dbReference type="EMBL" id="CAF4564900.1"/>
    </source>
</evidence>
<dbReference type="Proteomes" id="UP000663873">
    <property type="component" value="Unassembled WGS sequence"/>
</dbReference>
<evidence type="ECO:0000313" key="1">
    <source>
        <dbReference type="EMBL" id="CAF4249179.1"/>
    </source>
</evidence>
<sequence length="208" mass="24052">MATTLEHLSVELLYEIFIYFQFHEVFNIFSKLNSKFAAIIHKTPLMSVYLGFNGMSIALTEFYYRYLSQPNIDNRLISLDVSDTLAIDNGLWSAENVSTFINLRHLLVVKWDRGIFEKIFSQVFQNRVTPINRSRTPNLRYLNSNGLRQLYLSTGRDQPDLINIAYLIVERLPHLQIIELNGANDELIKISHILSNGLSKLNFLKIIG</sequence>
<gene>
    <name evidence="2" type="ORF">QYT958_LOCUS4290</name>
    <name evidence="3" type="ORF">TSG867_LOCUS25555</name>
    <name evidence="1" type="ORF">UJA718_LOCUS9436</name>
</gene>